<organism evidence="9 10">
    <name type="scientific">Streptococcus minor</name>
    <dbReference type="NCBI Taxonomy" id="229549"/>
    <lineage>
        <taxon>Bacteria</taxon>
        <taxon>Bacillati</taxon>
        <taxon>Bacillota</taxon>
        <taxon>Bacilli</taxon>
        <taxon>Lactobacillales</taxon>
        <taxon>Streptococcaceae</taxon>
        <taxon>Streptococcus</taxon>
    </lineage>
</organism>
<dbReference type="Proteomes" id="UP000281771">
    <property type="component" value="Unassembled WGS sequence"/>
</dbReference>
<dbReference type="InterPro" id="IPR038766">
    <property type="entry name" value="Membrane_comp_ABC_pdt"/>
</dbReference>
<evidence type="ECO:0000313" key="10">
    <source>
        <dbReference type="Proteomes" id="UP000281771"/>
    </source>
</evidence>
<proteinExistence type="predicted"/>
<protein>
    <submittedName>
        <fullName evidence="9">ABC transporter permease</fullName>
    </submittedName>
</protein>
<dbReference type="InterPro" id="IPR003838">
    <property type="entry name" value="ABC3_permease_C"/>
</dbReference>
<evidence type="ECO:0000256" key="3">
    <source>
        <dbReference type="ARBA" id="ARBA00022692"/>
    </source>
</evidence>
<comment type="subcellular location">
    <subcellularLocation>
        <location evidence="1">Cell membrane</location>
        <topology evidence="1">Multi-pass membrane protein</topology>
    </subcellularLocation>
</comment>
<feature type="transmembrane region" description="Helical" evidence="7">
    <location>
        <begin position="1016"/>
        <end position="1041"/>
    </location>
</feature>
<evidence type="ECO:0000256" key="2">
    <source>
        <dbReference type="ARBA" id="ARBA00022475"/>
    </source>
</evidence>
<dbReference type="PANTHER" id="PTHR30287:SF1">
    <property type="entry name" value="INNER MEMBRANE PROTEIN"/>
    <property type="match status" value="1"/>
</dbReference>
<feature type="transmembrane region" description="Helical" evidence="7">
    <location>
        <begin position="664"/>
        <end position="687"/>
    </location>
</feature>
<reference evidence="9 10" key="1">
    <citation type="submission" date="2018-11" db="EMBL/GenBank/DDBJ databases">
        <title>Genomes From Bacteria Associated with the Canine Oral Cavity: a Test Case for Automated Genome-Based Taxonomic Assignment.</title>
        <authorList>
            <person name="Coil D.A."/>
            <person name="Jospin G."/>
            <person name="Darling A.E."/>
            <person name="Wallis C."/>
            <person name="Davis I.J."/>
            <person name="Harris S."/>
            <person name="Eisen J.A."/>
            <person name="Holcombe L.J."/>
            <person name="O'Flynn C."/>
        </authorList>
    </citation>
    <scope>NUCLEOTIDE SEQUENCE [LARGE SCALE GENOMIC DNA]</scope>
    <source>
        <strain evidence="9 10">OH4621_COT-116</strain>
    </source>
</reference>
<evidence type="ECO:0000256" key="4">
    <source>
        <dbReference type="ARBA" id="ARBA00022989"/>
    </source>
</evidence>
<keyword evidence="2" id="KW-1003">Cell membrane</keyword>
<accession>A0A3P1VER3</accession>
<evidence type="ECO:0000256" key="6">
    <source>
        <dbReference type="SAM" id="Coils"/>
    </source>
</evidence>
<dbReference type="Gene3D" id="6.10.250.2200">
    <property type="match status" value="1"/>
</dbReference>
<feature type="transmembrane region" description="Helical" evidence="7">
    <location>
        <begin position="21"/>
        <end position="38"/>
    </location>
</feature>
<keyword evidence="10" id="KW-1185">Reference proteome</keyword>
<keyword evidence="3 7" id="KW-0812">Transmembrane</keyword>
<feature type="coiled-coil region" evidence="6">
    <location>
        <begin position="535"/>
        <end position="580"/>
    </location>
</feature>
<sequence length="1145" mass="126826">MKKKIYWKDIWLSIGQSKGRFFSIFSLMMIGSMALVGLKVTTPNMEQTAQDFVEKSQMLDLAVMADYGLDEADIRELKEIPDAQVEFSYLTDVTIAGKNDAVRIFSKPNQISQFQLVLGVFPKNAKEIALSESLKKNYKLGDTISFQLGDKSLLKDATFVITGFVQSSEIWDRTNISPSAIGTGELAGYAVTSSEAFDSDVYTLARIRYNDLAALPYYSSAYEETLAQHQQDLEKILADNGQQRLQSIKADVQKKIDNGQAEIVQSEKALSDAQQKIKDGEDQLEEGQGQLDRVKEQLIPGQSKLASSWQELVAAKATLDATAQELDTAKARLDSTAQELEDTRQQLDSNQASLDRTKTQLDLAASQLASAKSQLDAKNQELNLVAAQITEAQFQLQTAKQALEERINQLIFEGKDPYAMPEIQAAQAEIQAQEASLAQAMQSYEAGFAQYQAGFSQYQEQEKQYQSGKQLYEAGLAQYQEAQAKYESGVAQYQEAQAQYASGYAQYQDGLARYQAGLNQYQTSQAELGVADETITHQESELSQARNELVISKEKFEKESSQAQKKLQDAKTDLQEAQAEVASLEPPVYQVYSRSTFPGSYGYENYRESTSSISSVGNIFPVVLYLVAALVSFTTMTRFVDEERNNLGILGALGYTKRQIITKFVIYGLLASFLGTLVGILLGNILLSPMISTIISKTTVIGQSNLYFYPSWTILALGLALLSAVLPTYLVARKELENEPAQLLQGKPPVAGSTILLEKIPFIWKKLSFTQKVTARNIFRYKLRMFMTIFGVAGSVALLFAGLGIQSSVSGIADTQFGELISYDIQLLQKEEASAEEVASIQKVLQSDKVKKSVSIYSRNLSEKVAGENDKIYINLMVANQKDLKEFVQLRKRGKDKINLTNNGAVLTEKLASLYGVKVGDAVTLHLYDKDIHVRVAAIAEMYTGHFIYMTPAYYEKITGRPSEKNSYLIIPEHQTPSQIKNLAAEFLAMKGVEALVQHTALIALINQVADSLHSVMVILTILSILLAVVILFNLTTINVAERIRELSTIRVLGFHNREVTLYIYRETIVLAIVGILVGLGAGYALHKWILSLLGSSTTMFNPTVPIQGYLIPVISVISILAILGIMVNRRLRQVDMLEALKSGE</sequence>
<evidence type="ECO:0000256" key="5">
    <source>
        <dbReference type="ARBA" id="ARBA00023136"/>
    </source>
</evidence>
<feature type="transmembrane region" description="Helical" evidence="7">
    <location>
        <begin position="1062"/>
        <end position="1087"/>
    </location>
</feature>
<feature type="transmembrane region" description="Helical" evidence="7">
    <location>
        <begin position="619"/>
        <end position="640"/>
    </location>
</feature>
<dbReference type="STRING" id="1123309.GCA_000377005_01800"/>
<dbReference type="PANTHER" id="PTHR30287">
    <property type="entry name" value="MEMBRANE COMPONENT OF PREDICTED ABC SUPERFAMILY METABOLITE UPTAKE TRANSPORTER"/>
    <property type="match status" value="1"/>
</dbReference>
<keyword evidence="4 7" id="KW-1133">Transmembrane helix</keyword>
<dbReference type="Pfam" id="PF02687">
    <property type="entry name" value="FtsX"/>
    <property type="match status" value="2"/>
</dbReference>
<feature type="domain" description="ABC3 transporter permease C-terminal" evidence="8">
    <location>
        <begin position="618"/>
        <end position="734"/>
    </location>
</feature>
<evidence type="ECO:0000256" key="1">
    <source>
        <dbReference type="ARBA" id="ARBA00004651"/>
    </source>
</evidence>
<dbReference type="GO" id="GO:0005886">
    <property type="term" value="C:plasma membrane"/>
    <property type="evidence" value="ECO:0007669"/>
    <property type="project" value="UniProtKB-SubCell"/>
</dbReference>
<feature type="transmembrane region" description="Helical" evidence="7">
    <location>
        <begin position="785"/>
        <end position="805"/>
    </location>
</feature>
<dbReference type="RefSeq" id="WP_124775878.1">
    <property type="nucleotide sequence ID" value="NZ_RQZA01000001.1"/>
</dbReference>
<name>A0A3P1VER3_9STRE</name>
<feature type="coiled-coil region" evidence="6">
    <location>
        <begin position="219"/>
        <end position="388"/>
    </location>
</feature>
<feature type="domain" description="ABC3 transporter permease C-terminal" evidence="8">
    <location>
        <begin position="1019"/>
        <end position="1127"/>
    </location>
</feature>
<keyword evidence="5 7" id="KW-0472">Membrane</keyword>
<feature type="transmembrane region" description="Helical" evidence="7">
    <location>
        <begin position="1107"/>
        <end position="1128"/>
    </location>
</feature>
<evidence type="ECO:0000259" key="8">
    <source>
        <dbReference type="Pfam" id="PF02687"/>
    </source>
</evidence>
<dbReference type="AlphaFoldDB" id="A0A3P1VER3"/>
<evidence type="ECO:0000313" key="9">
    <source>
        <dbReference type="EMBL" id="RRD32709.1"/>
    </source>
</evidence>
<comment type="caution">
    <text evidence="9">The sequence shown here is derived from an EMBL/GenBank/DDBJ whole genome shotgun (WGS) entry which is preliminary data.</text>
</comment>
<evidence type="ECO:0000256" key="7">
    <source>
        <dbReference type="SAM" id="Phobius"/>
    </source>
</evidence>
<dbReference type="EMBL" id="RQZA01000001">
    <property type="protein sequence ID" value="RRD32709.1"/>
    <property type="molecule type" value="Genomic_DNA"/>
</dbReference>
<gene>
    <name evidence="9" type="ORF">EII38_02945</name>
</gene>
<keyword evidence="6" id="KW-0175">Coiled coil</keyword>
<feature type="transmembrane region" description="Helical" evidence="7">
    <location>
        <begin position="707"/>
        <end position="732"/>
    </location>
</feature>